<dbReference type="Pfam" id="PF04434">
    <property type="entry name" value="SWIM"/>
    <property type="match status" value="1"/>
</dbReference>
<keyword evidence="3" id="KW-0862">Zinc</keyword>
<dbReference type="GO" id="GO:0008270">
    <property type="term" value="F:zinc ion binding"/>
    <property type="evidence" value="ECO:0007669"/>
    <property type="project" value="UniProtKB-KW"/>
</dbReference>
<dbReference type="PROSITE" id="PS50966">
    <property type="entry name" value="ZF_SWIM"/>
    <property type="match status" value="1"/>
</dbReference>
<evidence type="ECO:0000256" key="4">
    <source>
        <dbReference type="PROSITE-ProRule" id="PRU00325"/>
    </source>
</evidence>
<organism evidence="6 7">
    <name type="scientific">Brassica cretica</name>
    <name type="common">Mustard</name>
    <dbReference type="NCBI Taxonomy" id="69181"/>
    <lineage>
        <taxon>Eukaryota</taxon>
        <taxon>Viridiplantae</taxon>
        <taxon>Streptophyta</taxon>
        <taxon>Embryophyta</taxon>
        <taxon>Tracheophyta</taxon>
        <taxon>Spermatophyta</taxon>
        <taxon>Magnoliopsida</taxon>
        <taxon>eudicotyledons</taxon>
        <taxon>Gunneridae</taxon>
        <taxon>Pentapetalae</taxon>
        <taxon>rosids</taxon>
        <taxon>malvids</taxon>
        <taxon>Brassicales</taxon>
        <taxon>Brassicaceae</taxon>
        <taxon>Brassiceae</taxon>
        <taxon>Brassica</taxon>
    </lineage>
</organism>
<keyword evidence="1" id="KW-0479">Metal-binding</keyword>
<evidence type="ECO:0000256" key="2">
    <source>
        <dbReference type="ARBA" id="ARBA00022771"/>
    </source>
</evidence>
<comment type="caution">
    <text evidence="6">The sequence shown here is derived from an EMBL/GenBank/DDBJ whole genome shotgun (WGS) entry which is preliminary data.</text>
</comment>
<dbReference type="AlphaFoldDB" id="A0A8S9FXS7"/>
<evidence type="ECO:0000256" key="1">
    <source>
        <dbReference type="ARBA" id="ARBA00022723"/>
    </source>
</evidence>
<name>A0A8S9FXS7_BRACR</name>
<dbReference type="InterPro" id="IPR006564">
    <property type="entry name" value="Znf_PMZ"/>
</dbReference>
<evidence type="ECO:0000313" key="6">
    <source>
        <dbReference type="EMBL" id="KAF2536838.1"/>
    </source>
</evidence>
<sequence>MAVYTLRKKFTFRNTRSSPEGMVMECISGTCQWRVYATKMKTLDKFEVYPVAQHCACILHLKRNIRTYFKNKHLSFLVDKAARAFCLPDFYGAFNEIKLMNASCAEYLQGIGFQHWARVHFSGNRYDIMTSNIAESWNSDLREAREYPILPLVEFIRSKLMHWFSERRNVTNNGSGSFTPRVLEIIAGNFEQIGGMLASKINNFEYEVRTKEGESFHVNLSLKSCSCNVFQTLMIPCSHAISAAIKSKMRVETLVSGLYSLECLAIAYKDEIFPISNTMNGEHQDSGAVDMEVLPPATKRPPGRPRKSRILSTGEIRMKAPRKKHVCSRCKGSGHNRATCKVAI</sequence>
<dbReference type="PANTHER" id="PTHR31973">
    <property type="entry name" value="POLYPROTEIN, PUTATIVE-RELATED"/>
    <property type="match status" value="1"/>
</dbReference>
<reference evidence="6" key="1">
    <citation type="submission" date="2019-12" db="EMBL/GenBank/DDBJ databases">
        <title>Genome sequencing and annotation of Brassica cretica.</title>
        <authorList>
            <person name="Studholme D.J."/>
            <person name="Sarris P.F."/>
        </authorList>
    </citation>
    <scope>NUCLEOTIDE SEQUENCE</scope>
    <source>
        <strain evidence="6">PFS-001/15</strain>
        <tissue evidence="6">Leaf</tissue>
    </source>
</reference>
<evidence type="ECO:0000313" key="7">
    <source>
        <dbReference type="Proteomes" id="UP000712281"/>
    </source>
</evidence>
<dbReference type="EMBL" id="QGKW02002228">
    <property type="protein sequence ID" value="KAF2536838.1"/>
    <property type="molecule type" value="Genomic_DNA"/>
</dbReference>
<dbReference type="InterPro" id="IPR007527">
    <property type="entry name" value="Znf_SWIM"/>
</dbReference>
<evidence type="ECO:0000256" key="3">
    <source>
        <dbReference type="ARBA" id="ARBA00022833"/>
    </source>
</evidence>
<dbReference type="Proteomes" id="UP000712281">
    <property type="component" value="Unassembled WGS sequence"/>
</dbReference>
<evidence type="ECO:0000259" key="5">
    <source>
        <dbReference type="PROSITE" id="PS50966"/>
    </source>
</evidence>
<feature type="domain" description="SWIM-type" evidence="5">
    <location>
        <begin position="216"/>
        <end position="248"/>
    </location>
</feature>
<keyword evidence="2 4" id="KW-0863">Zinc-finger</keyword>
<protein>
    <recommendedName>
        <fullName evidence="5">SWIM-type domain-containing protein</fullName>
    </recommendedName>
</protein>
<accession>A0A8S9FXS7</accession>
<dbReference type="PANTHER" id="PTHR31973:SF113">
    <property type="entry name" value="PROTEIN FAR1-RELATED SEQUENCE 5-LIKE"/>
    <property type="match status" value="1"/>
</dbReference>
<dbReference type="SMART" id="SM00575">
    <property type="entry name" value="ZnF_PMZ"/>
    <property type="match status" value="1"/>
</dbReference>
<gene>
    <name evidence="6" type="ORF">F2Q68_00021461</name>
</gene>
<proteinExistence type="predicted"/>